<dbReference type="AlphaFoldDB" id="A0A7C5X0Q1"/>
<comment type="caution">
    <text evidence="1">The sequence shown here is derived from an EMBL/GenBank/DDBJ whole genome shotgun (WGS) entry which is preliminary data.</text>
</comment>
<sequence length="168" mass="20472">MEIKTQSLKELYEKDFYLWVQENLKLLKNKEYDLVDWENLLEEIEDMGQRYLDSAVSFMAVILEHLYKWENFECSEYAGHSWIKSINNARNELEGIFKRHPSVKAKAQERENIQSAWEWAVYRLINWFEEPQNHDLAKKYFGRLPTEKDFPQECPYSFEQVMEYKPWV</sequence>
<dbReference type="PANTHER" id="PTHR34235">
    <property type="entry name" value="SLR1203 PROTEIN-RELATED"/>
    <property type="match status" value="1"/>
</dbReference>
<dbReference type="Gene3D" id="1.20.1220.20">
    <property type="entry name" value="Uncharcterised protein PF01724"/>
    <property type="match status" value="1"/>
</dbReference>
<evidence type="ECO:0000313" key="1">
    <source>
        <dbReference type="EMBL" id="HHO73813.1"/>
    </source>
</evidence>
<dbReference type="InterPro" id="IPR002636">
    <property type="entry name" value="DUF29"/>
</dbReference>
<dbReference type="Pfam" id="PF01724">
    <property type="entry name" value="DUF29"/>
    <property type="match status" value="1"/>
</dbReference>
<protein>
    <submittedName>
        <fullName evidence="1">DUF29 domain-containing protein</fullName>
    </submittedName>
</protein>
<accession>A0A7C5X0Q1</accession>
<dbReference type="EMBL" id="DSAC01000051">
    <property type="protein sequence ID" value="HHO73813.1"/>
    <property type="molecule type" value="Genomic_DNA"/>
</dbReference>
<gene>
    <name evidence="1" type="ORF">ENN04_04160</name>
</gene>
<organism evidence="1">
    <name type="scientific">Thermocrinis ruber</name>
    <dbReference type="NCBI Taxonomy" id="75906"/>
    <lineage>
        <taxon>Bacteria</taxon>
        <taxon>Pseudomonadati</taxon>
        <taxon>Aquificota</taxon>
        <taxon>Aquificia</taxon>
        <taxon>Aquificales</taxon>
        <taxon>Aquificaceae</taxon>
        <taxon>Thermocrinis</taxon>
    </lineage>
</organism>
<proteinExistence type="predicted"/>
<name>A0A7C5X0Q1_9AQUI</name>
<reference evidence="1" key="1">
    <citation type="journal article" date="2020" name="mSystems">
        <title>Genome- and Community-Level Interaction Insights into Carbon Utilization and Element Cycling Functions of Hydrothermarchaeota in Hydrothermal Sediment.</title>
        <authorList>
            <person name="Zhou Z."/>
            <person name="Liu Y."/>
            <person name="Xu W."/>
            <person name="Pan J."/>
            <person name="Luo Z.H."/>
            <person name="Li M."/>
        </authorList>
    </citation>
    <scope>NUCLEOTIDE SEQUENCE [LARGE SCALE GENOMIC DNA]</scope>
    <source>
        <strain evidence="1">SpSt-114</strain>
    </source>
</reference>